<dbReference type="GO" id="GO:0016787">
    <property type="term" value="F:hydrolase activity"/>
    <property type="evidence" value="ECO:0007669"/>
    <property type="project" value="UniProtKB-KW"/>
</dbReference>
<dbReference type="EMBL" id="CP088156">
    <property type="protein sequence ID" value="UFZ04560.1"/>
    <property type="molecule type" value="Genomic_DNA"/>
</dbReference>
<dbReference type="Pfam" id="PF12697">
    <property type="entry name" value="Abhydrolase_6"/>
    <property type="match status" value="1"/>
</dbReference>
<evidence type="ECO:0000313" key="2">
    <source>
        <dbReference type="EMBL" id="UFZ04560.1"/>
    </source>
</evidence>
<organism evidence="2 3">
    <name type="scientific">Bradyrhizobium ontarionense</name>
    <dbReference type="NCBI Taxonomy" id="2898149"/>
    <lineage>
        <taxon>Bacteria</taxon>
        <taxon>Pseudomonadati</taxon>
        <taxon>Pseudomonadota</taxon>
        <taxon>Alphaproteobacteria</taxon>
        <taxon>Hyphomicrobiales</taxon>
        <taxon>Nitrobacteraceae</taxon>
        <taxon>Bradyrhizobium</taxon>
    </lineage>
</organism>
<dbReference type="SUPFAM" id="SSF53474">
    <property type="entry name" value="alpha/beta-Hydrolases"/>
    <property type="match status" value="1"/>
</dbReference>
<evidence type="ECO:0000313" key="3">
    <source>
        <dbReference type="Proteomes" id="UP001431010"/>
    </source>
</evidence>
<accession>A0ABY3RC93</accession>
<evidence type="ECO:0000259" key="1">
    <source>
        <dbReference type="Pfam" id="PF12697"/>
    </source>
</evidence>
<dbReference type="Gene3D" id="3.40.50.1820">
    <property type="entry name" value="alpha/beta hydrolase"/>
    <property type="match status" value="1"/>
</dbReference>
<gene>
    <name evidence="2" type="ORF">LQG66_36160</name>
</gene>
<keyword evidence="3" id="KW-1185">Reference proteome</keyword>
<protein>
    <submittedName>
        <fullName evidence="2">Alpha/beta hydrolase</fullName>
    </submittedName>
</protein>
<feature type="domain" description="AB hydrolase-1" evidence="1">
    <location>
        <begin position="4"/>
        <end position="213"/>
    </location>
</feature>
<dbReference type="Proteomes" id="UP001431010">
    <property type="component" value="Chromosome"/>
</dbReference>
<dbReference type="InterPro" id="IPR000073">
    <property type="entry name" value="AB_hydrolase_1"/>
</dbReference>
<reference evidence="2" key="1">
    <citation type="journal article" date="2024" name="Antonie Van Leeuwenhoek">
        <title>Bradyrhizobium ontarionense sp. nov., a novel bacterial symbiont isolated from Aeschynomene indica (Indian jointvetch), harbours photosynthesis, nitrogen fixation and nitrous oxide (N2O) reductase genes.</title>
        <authorList>
            <person name="Bromfield E.S.P."/>
            <person name="Cloutier S."/>
        </authorList>
    </citation>
    <scope>NUCLEOTIDE SEQUENCE</scope>
    <source>
        <strain evidence="2">A19</strain>
    </source>
</reference>
<dbReference type="InterPro" id="IPR029058">
    <property type="entry name" value="AB_hydrolase_fold"/>
</dbReference>
<keyword evidence="2" id="KW-0378">Hydrolase</keyword>
<dbReference type="PANTHER" id="PTHR37017">
    <property type="entry name" value="AB HYDROLASE-1 DOMAIN-CONTAINING PROTEIN-RELATED"/>
    <property type="match status" value="1"/>
</dbReference>
<dbReference type="PANTHER" id="PTHR37017:SF11">
    <property type="entry name" value="ESTERASE_LIPASE_THIOESTERASE DOMAIN-CONTAINING PROTEIN"/>
    <property type="match status" value="1"/>
</dbReference>
<sequence length="225" mass="24525">MATFVLIPGGWRGGWWYAPLAERLRQAGHAAYAVTLSGLDDTPAPAAPINLETHIADVLELLSVEDLSEVILCAHSYGGMVASGVADRAPERLAALIYLDAFAPEHGQAWWDLAGDDYRRLAIAQAGHDGLTVMPRDGVDPRCRPHPLGTFVQRLRLTRPAAALPRVFLYATGWSATPFTAQYERLRTDSAWTVHTIACGHDLVHHAPDETFQVLIETARKVASA</sequence>
<dbReference type="InterPro" id="IPR052897">
    <property type="entry name" value="Sec-Metab_Biosynth_Hydrolase"/>
</dbReference>
<dbReference type="RefSeq" id="WP_231321338.1">
    <property type="nucleotide sequence ID" value="NZ_CP088156.1"/>
</dbReference>
<proteinExistence type="predicted"/>
<name>A0ABY3RC93_9BRAD</name>